<protein>
    <submittedName>
        <fullName evidence="2">Uncharacterized protein</fullName>
    </submittedName>
</protein>
<keyword evidence="1" id="KW-0472">Membrane</keyword>
<reference evidence="3" key="1">
    <citation type="submission" date="2017-01" db="EMBL/GenBank/DDBJ databases">
        <title>Comparative genomics of anhydrobiosis in the tardigrade Hypsibius dujardini.</title>
        <authorList>
            <person name="Yoshida Y."/>
            <person name="Koutsovoulos G."/>
            <person name="Laetsch D."/>
            <person name="Stevens L."/>
            <person name="Kumar S."/>
            <person name="Horikawa D."/>
            <person name="Ishino K."/>
            <person name="Komine S."/>
            <person name="Tomita M."/>
            <person name="Blaxter M."/>
            <person name="Arakawa K."/>
        </authorList>
    </citation>
    <scope>NUCLEOTIDE SEQUENCE [LARGE SCALE GENOMIC DNA]</scope>
    <source>
        <strain evidence="3">Z151</strain>
    </source>
</reference>
<evidence type="ECO:0000313" key="3">
    <source>
        <dbReference type="Proteomes" id="UP000192578"/>
    </source>
</evidence>
<evidence type="ECO:0000256" key="1">
    <source>
        <dbReference type="SAM" id="Phobius"/>
    </source>
</evidence>
<dbReference type="AlphaFoldDB" id="A0A1W0XA96"/>
<evidence type="ECO:0000313" key="2">
    <source>
        <dbReference type="EMBL" id="OQV24328.1"/>
    </source>
</evidence>
<keyword evidence="1" id="KW-1133">Transmembrane helix</keyword>
<dbReference type="Proteomes" id="UP000192578">
    <property type="component" value="Unassembled WGS sequence"/>
</dbReference>
<dbReference type="EMBL" id="MTYJ01000007">
    <property type="protein sequence ID" value="OQV24328.1"/>
    <property type="molecule type" value="Genomic_DNA"/>
</dbReference>
<organism evidence="2 3">
    <name type="scientific">Hypsibius exemplaris</name>
    <name type="common">Freshwater tardigrade</name>
    <dbReference type="NCBI Taxonomy" id="2072580"/>
    <lineage>
        <taxon>Eukaryota</taxon>
        <taxon>Metazoa</taxon>
        <taxon>Ecdysozoa</taxon>
        <taxon>Tardigrada</taxon>
        <taxon>Eutardigrada</taxon>
        <taxon>Parachela</taxon>
        <taxon>Hypsibioidea</taxon>
        <taxon>Hypsibiidae</taxon>
        <taxon>Hypsibius</taxon>
    </lineage>
</organism>
<gene>
    <name evidence="2" type="ORF">BV898_01867</name>
</gene>
<proteinExistence type="predicted"/>
<keyword evidence="1" id="KW-0812">Transmembrane</keyword>
<sequence>MKPFVSAKCEFVGRDDEPRNAKKEGPKESRLEAGTTHNFFLQKVQWRTPCKRTTARELLINNFIVYSPMLFFLHILTMVVEF</sequence>
<accession>A0A1W0XA96</accession>
<keyword evidence="3" id="KW-1185">Reference proteome</keyword>
<comment type="caution">
    <text evidence="2">The sequence shown here is derived from an EMBL/GenBank/DDBJ whole genome shotgun (WGS) entry which is preliminary data.</text>
</comment>
<feature type="transmembrane region" description="Helical" evidence="1">
    <location>
        <begin position="58"/>
        <end position="80"/>
    </location>
</feature>
<name>A0A1W0XA96_HYPEX</name>